<dbReference type="AlphaFoldDB" id="A0A0F9Y2S3"/>
<feature type="region of interest" description="Disordered" evidence="1">
    <location>
        <begin position="44"/>
        <end position="120"/>
    </location>
</feature>
<gene>
    <name evidence="2" type="ORF">LCGC14_0142080</name>
</gene>
<evidence type="ECO:0000256" key="1">
    <source>
        <dbReference type="SAM" id="MobiDB-lite"/>
    </source>
</evidence>
<comment type="caution">
    <text evidence="2">The sequence shown here is derived from an EMBL/GenBank/DDBJ whole genome shotgun (WGS) entry which is preliminary data.</text>
</comment>
<name>A0A0F9Y2S3_9ZZZZ</name>
<sequence length="120" mass="13397">MTASKFKAKLLRFLEDSTVNLGRKTTKTRQVFLSDISAILDSFLSSQEDMSEQTEKPKKDKKKKSKPNHMDDRLVCLKPKNKAIALNAGKGVHAMTPSESQRADEQLGRSPFSGKDQDGE</sequence>
<proteinExistence type="predicted"/>
<organism evidence="2">
    <name type="scientific">marine sediment metagenome</name>
    <dbReference type="NCBI Taxonomy" id="412755"/>
    <lineage>
        <taxon>unclassified sequences</taxon>
        <taxon>metagenomes</taxon>
        <taxon>ecological metagenomes</taxon>
    </lineage>
</organism>
<protein>
    <submittedName>
        <fullName evidence="2">Uncharacterized protein</fullName>
    </submittedName>
</protein>
<evidence type="ECO:0000313" key="2">
    <source>
        <dbReference type="EMBL" id="KKN98963.1"/>
    </source>
</evidence>
<reference evidence="2" key="1">
    <citation type="journal article" date="2015" name="Nature">
        <title>Complex archaea that bridge the gap between prokaryotes and eukaryotes.</title>
        <authorList>
            <person name="Spang A."/>
            <person name="Saw J.H."/>
            <person name="Jorgensen S.L."/>
            <person name="Zaremba-Niedzwiedzka K."/>
            <person name="Martijn J."/>
            <person name="Lind A.E."/>
            <person name="van Eijk R."/>
            <person name="Schleper C."/>
            <person name="Guy L."/>
            <person name="Ettema T.J."/>
        </authorList>
    </citation>
    <scope>NUCLEOTIDE SEQUENCE</scope>
</reference>
<accession>A0A0F9Y2S3</accession>
<dbReference type="EMBL" id="LAZR01000049">
    <property type="protein sequence ID" value="KKN98963.1"/>
    <property type="molecule type" value="Genomic_DNA"/>
</dbReference>